<feature type="compositionally biased region" description="Basic and acidic residues" evidence="1">
    <location>
        <begin position="35"/>
        <end position="49"/>
    </location>
</feature>
<dbReference type="Proteomes" id="UP000095287">
    <property type="component" value="Unplaced"/>
</dbReference>
<sequence>MPNSTRGRPRYGPNDPRDPNKDNDTVVRSRMKARERREQEKKQLEASKNMKEQFEKMKAKMEEMRETQKQMNEFHESEMQFYRNMVNCLLDENSALRREKEELLAALYPAQPPPHE</sequence>
<evidence type="ECO:0000256" key="1">
    <source>
        <dbReference type="SAM" id="MobiDB-lite"/>
    </source>
</evidence>
<evidence type="ECO:0000313" key="2">
    <source>
        <dbReference type="Proteomes" id="UP000095287"/>
    </source>
</evidence>
<evidence type="ECO:0000313" key="3">
    <source>
        <dbReference type="WBParaSite" id="L893_g17355.t1"/>
    </source>
</evidence>
<organism evidence="2 3">
    <name type="scientific">Steinernema glaseri</name>
    <dbReference type="NCBI Taxonomy" id="37863"/>
    <lineage>
        <taxon>Eukaryota</taxon>
        <taxon>Metazoa</taxon>
        <taxon>Ecdysozoa</taxon>
        <taxon>Nematoda</taxon>
        <taxon>Chromadorea</taxon>
        <taxon>Rhabditida</taxon>
        <taxon>Tylenchina</taxon>
        <taxon>Panagrolaimomorpha</taxon>
        <taxon>Strongyloidoidea</taxon>
        <taxon>Steinernematidae</taxon>
        <taxon>Steinernema</taxon>
    </lineage>
</organism>
<feature type="compositionally biased region" description="Basic and acidic residues" evidence="1">
    <location>
        <begin position="15"/>
        <end position="27"/>
    </location>
</feature>
<accession>A0A1I7YKI8</accession>
<dbReference type="WBParaSite" id="L893_g17355.t1">
    <property type="protein sequence ID" value="L893_g17355.t1"/>
    <property type="gene ID" value="L893_g17355"/>
</dbReference>
<reference evidence="3" key="1">
    <citation type="submission" date="2016-11" db="UniProtKB">
        <authorList>
            <consortium name="WormBaseParasite"/>
        </authorList>
    </citation>
    <scope>IDENTIFICATION</scope>
</reference>
<protein>
    <submittedName>
        <fullName evidence="3">BZIP domain-containing protein</fullName>
    </submittedName>
</protein>
<name>A0A1I7YKI8_9BILA</name>
<proteinExistence type="predicted"/>
<feature type="region of interest" description="Disordered" evidence="1">
    <location>
        <begin position="1"/>
        <end position="49"/>
    </location>
</feature>
<dbReference type="AlphaFoldDB" id="A0A1I7YKI8"/>
<keyword evidence="2" id="KW-1185">Reference proteome</keyword>